<evidence type="ECO:0000256" key="5">
    <source>
        <dbReference type="SAM" id="Phobius"/>
    </source>
</evidence>
<comment type="subcellular location">
    <subcellularLocation>
        <location evidence="1">Membrane</location>
        <topology evidence="1">Single-pass membrane protein</topology>
    </subcellularLocation>
</comment>
<accession>A0A1B0CQA3</accession>
<evidence type="ECO:0000256" key="2">
    <source>
        <dbReference type="ARBA" id="ARBA00022692"/>
    </source>
</evidence>
<dbReference type="InterPro" id="IPR045232">
    <property type="entry name" value="FAM234"/>
</dbReference>
<evidence type="ECO:0000259" key="6">
    <source>
        <dbReference type="Pfam" id="PF23727"/>
    </source>
</evidence>
<keyword evidence="8" id="KW-1185">Reference proteome</keyword>
<evidence type="ECO:0000256" key="1">
    <source>
        <dbReference type="ARBA" id="ARBA00004167"/>
    </source>
</evidence>
<dbReference type="InterPro" id="IPR028994">
    <property type="entry name" value="Integrin_alpha_N"/>
</dbReference>
<dbReference type="EMBL" id="AJWK01023331">
    <property type="status" value="NOT_ANNOTATED_CDS"/>
    <property type="molecule type" value="Genomic_DNA"/>
</dbReference>
<protein>
    <recommendedName>
        <fullName evidence="6">FAM234A/B beta-propeller domain-containing protein</fullName>
    </recommendedName>
</protein>
<dbReference type="VEuPathDB" id="VectorBase:LLOJ007052"/>
<keyword evidence="4 5" id="KW-0472">Membrane</keyword>
<evidence type="ECO:0000256" key="4">
    <source>
        <dbReference type="ARBA" id="ARBA00023136"/>
    </source>
</evidence>
<dbReference type="InterPro" id="IPR055409">
    <property type="entry name" value="Beta-prop_FAM234A_B"/>
</dbReference>
<proteinExistence type="predicted"/>
<dbReference type="GO" id="GO:0016020">
    <property type="term" value="C:membrane"/>
    <property type="evidence" value="ECO:0007669"/>
    <property type="project" value="UniProtKB-SubCell"/>
</dbReference>
<keyword evidence="3 5" id="KW-1133">Transmembrane helix</keyword>
<dbReference type="PANTHER" id="PTHR21419">
    <property type="match status" value="1"/>
</dbReference>
<dbReference type="AlphaFoldDB" id="A0A1B0CQA3"/>
<dbReference type="Pfam" id="PF23727">
    <property type="entry name" value="Beta-prop_FAM234A_B"/>
    <property type="match status" value="1"/>
</dbReference>
<sequence length="598" mass="67558">MVNSDTSQGVYAPLCQTMSDSESEEELLHRNHQHARLQPKSTNAVRTASNLTRIENHLMFSTTEILGNYTNVTGNEYERTNGTSTWTNTVTKEGMSGSRKVLFFLSIGLCVFVIVGFLWLLPCSDTATCSSGEKGAKTHNWLRDYEKIELKGVINTAAGLKGRGKNLIFMYRSDRVFVEFDEGEHHTNGIISLIGRGGQVGWYDEMPEEPKSIDCSLVDVNKNGQPDCLVVGQMGQLGALDPISGEWLWSWRAGNASKIPEDSVDFPLILPDLNGDGVKDLLQIGLSEGNQHNGLTLISGATGRILGKSYTVAECECIHRLAIDRDFRITLSCWRNESSVAFSKSLEDLYQMWTNTPLRAEILTKPETIEQHRLLGQRKNTENQYNIYPVGGKELIVENRGKCPHHCNMTVRLIDEKHNHELLIRNGSGVYGMVPTSLSLNSSRSAVSGFIMKFWEWTPASGEFFESRRRREFPEVVRNHTHSPLEPILRMRVLREVVLMILFNATDTRVINTSQNNIVQFCLEEHGEEIFCQPDLNYQENSLLIADLDDDGSQELISYYTTFISSDNEKENWRLITYVQLLRLESELAKLSDFEGVN</sequence>
<feature type="transmembrane region" description="Helical" evidence="5">
    <location>
        <begin position="101"/>
        <end position="121"/>
    </location>
</feature>
<evidence type="ECO:0000313" key="7">
    <source>
        <dbReference type="EnsemblMetazoa" id="LLOJ007052-PA"/>
    </source>
</evidence>
<feature type="domain" description="FAM234A/B beta-propeller" evidence="6">
    <location>
        <begin position="191"/>
        <end position="321"/>
    </location>
</feature>
<keyword evidence="2 5" id="KW-0812">Transmembrane</keyword>
<dbReference type="SUPFAM" id="SSF69318">
    <property type="entry name" value="Integrin alpha N-terminal domain"/>
    <property type="match status" value="1"/>
</dbReference>
<name>A0A1B0CQA3_LUTLO</name>
<evidence type="ECO:0000256" key="3">
    <source>
        <dbReference type="ARBA" id="ARBA00022989"/>
    </source>
</evidence>
<reference evidence="7" key="1">
    <citation type="submission" date="2020-05" db="UniProtKB">
        <authorList>
            <consortium name="EnsemblMetazoa"/>
        </authorList>
    </citation>
    <scope>IDENTIFICATION</scope>
    <source>
        <strain evidence="7">Jacobina</strain>
    </source>
</reference>
<dbReference type="VEuPathDB" id="VectorBase:LLONM1_003603"/>
<dbReference type="PANTHER" id="PTHR21419:SF29">
    <property type="entry name" value="LD24894P"/>
    <property type="match status" value="1"/>
</dbReference>
<organism evidence="7 8">
    <name type="scientific">Lutzomyia longipalpis</name>
    <name type="common">Sand fly</name>
    <dbReference type="NCBI Taxonomy" id="7200"/>
    <lineage>
        <taxon>Eukaryota</taxon>
        <taxon>Metazoa</taxon>
        <taxon>Ecdysozoa</taxon>
        <taxon>Arthropoda</taxon>
        <taxon>Hexapoda</taxon>
        <taxon>Insecta</taxon>
        <taxon>Pterygota</taxon>
        <taxon>Neoptera</taxon>
        <taxon>Endopterygota</taxon>
        <taxon>Diptera</taxon>
        <taxon>Nematocera</taxon>
        <taxon>Psychodoidea</taxon>
        <taxon>Psychodidae</taxon>
        <taxon>Lutzomyia</taxon>
        <taxon>Lutzomyia</taxon>
    </lineage>
</organism>
<evidence type="ECO:0000313" key="8">
    <source>
        <dbReference type="Proteomes" id="UP000092461"/>
    </source>
</evidence>
<dbReference type="Proteomes" id="UP000092461">
    <property type="component" value="Unassembled WGS sequence"/>
</dbReference>
<dbReference type="EnsemblMetazoa" id="LLOJ007052-RA">
    <property type="protein sequence ID" value="LLOJ007052-PA"/>
    <property type="gene ID" value="LLOJ007052"/>
</dbReference>